<organism evidence="10 11">
    <name type="scientific">Urochloa decumbens</name>
    <dbReference type="NCBI Taxonomy" id="240449"/>
    <lineage>
        <taxon>Eukaryota</taxon>
        <taxon>Viridiplantae</taxon>
        <taxon>Streptophyta</taxon>
        <taxon>Embryophyta</taxon>
        <taxon>Tracheophyta</taxon>
        <taxon>Spermatophyta</taxon>
        <taxon>Magnoliopsida</taxon>
        <taxon>Liliopsida</taxon>
        <taxon>Poales</taxon>
        <taxon>Poaceae</taxon>
        <taxon>PACMAD clade</taxon>
        <taxon>Panicoideae</taxon>
        <taxon>Panicodae</taxon>
        <taxon>Paniceae</taxon>
        <taxon>Melinidinae</taxon>
        <taxon>Urochloa</taxon>
    </lineage>
</organism>
<evidence type="ECO:0000256" key="5">
    <source>
        <dbReference type="ARBA" id="ARBA00023163"/>
    </source>
</evidence>
<evidence type="ECO:0000256" key="2">
    <source>
        <dbReference type="ARBA" id="ARBA00022771"/>
    </source>
</evidence>
<dbReference type="PANTHER" id="PTHR47172">
    <property type="entry name" value="OS01G0976800 PROTEIN"/>
    <property type="match status" value="1"/>
</dbReference>
<dbReference type="PROSITE" id="PS00344">
    <property type="entry name" value="GATA_ZN_FINGER_1"/>
    <property type="match status" value="1"/>
</dbReference>
<comment type="function">
    <text evidence="7">Transcriptional regulator that specifically binds 5'-GATA-3' or 5'-GAT-3' motifs within gene promoters.</text>
</comment>
<proteinExistence type="inferred from homology"/>
<evidence type="ECO:0000256" key="7">
    <source>
        <dbReference type="ARBA" id="ARBA00037539"/>
    </source>
</evidence>
<keyword evidence="5" id="KW-0804">Transcription</keyword>
<dbReference type="EMBL" id="OZ075115">
    <property type="protein sequence ID" value="CAL5066218.1"/>
    <property type="molecule type" value="Genomic_DNA"/>
</dbReference>
<dbReference type="Pfam" id="PF00320">
    <property type="entry name" value="GATA"/>
    <property type="match status" value="1"/>
</dbReference>
<accession>A0ABC9F0V3</accession>
<evidence type="ECO:0000256" key="6">
    <source>
        <dbReference type="ARBA" id="ARBA00024019"/>
    </source>
</evidence>
<sequence length="145" mass="16666">MAADSSCQKVVSSFDQNKSKICTHCHTTITSLWRSGPFGPKSLCNACGLRYRRKGLEVLELQSKEDDDKKRRCKDRVRHYRKVIDLYNNGDRIKENTKNKYPGEVNMLIAVYCQNELTPQQIEQHGEEAVTAAITLMNMESILRK</sequence>
<gene>
    <name evidence="10" type="ORF">URODEC1_LOCUS100323</name>
</gene>
<comment type="similarity">
    <text evidence="6">Belongs to the type IV zinc-finger family. Class B subfamily.</text>
</comment>
<dbReference type="PROSITE" id="PS50114">
    <property type="entry name" value="GATA_ZN_FINGER_2"/>
    <property type="match status" value="1"/>
</dbReference>
<dbReference type="Gene3D" id="3.30.50.10">
    <property type="entry name" value="Erythroid Transcription Factor GATA-1, subunit A"/>
    <property type="match status" value="1"/>
</dbReference>
<keyword evidence="1" id="KW-0479">Metal-binding</keyword>
<evidence type="ECO:0000313" key="10">
    <source>
        <dbReference type="EMBL" id="CAL5066218.1"/>
    </source>
</evidence>
<keyword evidence="11" id="KW-1185">Reference proteome</keyword>
<protein>
    <recommendedName>
        <fullName evidence="9">GATA-type domain-containing protein</fullName>
    </recommendedName>
</protein>
<dbReference type="InterPro" id="IPR013088">
    <property type="entry name" value="Znf_NHR/GATA"/>
</dbReference>
<evidence type="ECO:0000256" key="1">
    <source>
        <dbReference type="ARBA" id="ARBA00022723"/>
    </source>
</evidence>
<evidence type="ECO:0000256" key="8">
    <source>
        <dbReference type="PROSITE-ProRule" id="PRU00094"/>
    </source>
</evidence>
<feature type="domain" description="GATA-type" evidence="9">
    <location>
        <begin position="16"/>
        <end position="71"/>
    </location>
</feature>
<dbReference type="PANTHER" id="PTHR47172:SF1">
    <property type="entry name" value="GATA TRANSCRIPTION FACTOR 15"/>
    <property type="match status" value="1"/>
</dbReference>
<dbReference type="SUPFAM" id="SSF57716">
    <property type="entry name" value="Glucocorticoid receptor-like (DNA-binding domain)"/>
    <property type="match status" value="1"/>
</dbReference>
<evidence type="ECO:0000256" key="3">
    <source>
        <dbReference type="ARBA" id="ARBA00022833"/>
    </source>
</evidence>
<dbReference type="AlphaFoldDB" id="A0ABC9F0V3"/>
<keyword evidence="3" id="KW-0862">Zinc</keyword>
<keyword evidence="4" id="KW-0805">Transcription regulation</keyword>
<evidence type="ECO:0000313" key="11">
    <source>
        <dbReference type="Proteomes" id="UP001497457"/>
    </source>
</evidence>
<dbReference type="InterPro" id="IPR000679">
    <property type="entry name" value="Znf_GATA"/>
</dbReference>
<dbReference type="GO" id="GO:0043565">
    <property type="term" value="F:sequence-specific DNA binding"/>
    <property type="evidence" value="ECO:0007669"/>
    <property type="project" value="UniProtKB-ARBA"/>
</dbReference>
<dbReference type="GO" id="GO:0008270">
    <property type="term" value="F:zinc ion binding"/>
    <property type="evidence" value="ECO:0007669"/>
    <property type="project" value="UniProtKB-KW"/>
</dbReference>
<dbReference type="SMART" id="SM00401">
    <property type="entry name" value="ZnF_GATA"/>
    <property type="match status" value="1"/>
</dbReference>
<reference evidence="10" key="1">
    <citation type="submission" date="2024-10" db="EMBL/GenBank/DDBJ databases">
        <authorList>
            <person name="Ryan C."/>
        </authorList>
    </citation>
    <scope>NUCLEOTIDE SEQUENCE [LARGE SCALE GENOMIC DNA]</scope>
</reference>
<evidence type="ECO:0000256" key="4">
    <source>
        <dbReference type="ARBA" id="ARBA00023015"/>
    </source>
</evidence>
<dbReference type="Proteomes" id="UP001497457">
    <property type="component" value="Chromosome 5rd"/>
</dbReference>
<keyword evidence="2 8" id="KW-0863">Zinc-finger</keyword>
<evidence type="ECO:0000259" key="9">
    <source>
        <dbReference type="PROSITE" id="PS50114"/>
    </source>
</evidence>
<dbReference type="CDD" id="cd00202">
    <property type="entry name" value="ZnF_GATA"/>
    <property type="match status" value="1"/>
</dbReference>
<name>A0ABC9F0V3_9POAL</name>